<organism evidence="10 11">
    <name type="scientific">Ferrithrix thermotolerans DSM 19514</name>
    <dbReference type="NCBI Taxonomy" id="1121881"/>
    <lineage>
        <taxon>Bacteria</taxon>
        <taxon>Bacillati</taxon>
        <taxon>Actinomycetota</taxon>
        <taxon>Acidimicrobiia</taxon>
        <taxon>Acidimicrobiales</taxon>
        <taxon>Acidimicrobiaceae</taxon>
        <taxon>Ferrithrix</taxon>
    </lineage>
</organism>
<keyword evidence="11" id="KW-1185">Reference proteome</keyword>
<evidence type="ECO:0000256" key="7">
    <source>
        <dbReference type="ARBA" id="ARBA00023306"/>
    </source>
</evidence>
<evidence type="ECO:0000313" key="11">
    <source>
        <dbReference type="Proteomes" id="UP000184295"/>
    </source>
</evidence>
<sequence>MAISSKQVREVEFRERMRGYHQDDVDEFLEQVARGIDVLEMQLQEAKAKLARYEANPPIVTKTTSVPATEGRVVSSNASEPSSSGNDLIQRTLLLAQKAADQAVEEAKQEAERIQEEAKRRSDELIEQANRKANQLVEERARVLANEVSSLEQRRSSLVEEIRTLAASVSTAKEEMRASLLDLVSRLESSLDIPLDSTLSAVSASPNAESEVKDAFVEEQFQGSLLDTENTDRGANHSYDIGTSEFSRLRDDDTVIFPVTDSQNLQDATVTDADFSFGRPSFHLLDGDGPSAPVLFDDEDL</sequence>
<evidence type="ECO:0000256" key="5">
    <source>
        <dbReference type="ARBA" id="ARBA00022618"/>
    </source>
</evidence>
<feature type="coiled-coil region" evidence="9">
    <location>
        <begin position="97"/>
        <end position="161"/>
    </location>
</feature>
<dbReference type="Gene3D" id="6.10.250.660">
    <property type="match status" value="1"/>
</dbReference>
<dbReference type="GO" id="GO:0051301">
    <property type="term" value="P:cell division"/>
    <property type="evidence" value="ECO:0007669"/>
    <property type="project" value="UniProtKB-KW"/>
</dbReference>
<gene>
    <name evidence="10" type="ORF">SAMN02745225_00732</name>
</gene>
<keyword evidence="4" id="KW-0963">Cytoplasm</keyword>
<dbReference type="PANTHER" id="PTHR35794">
    <property type="entry name" value="CELL DIVISION PROTEIN DIVIVA"/>
    <property type="match status" value="1"/>
</dbReference>
<evidence type="ECO:0000256" key="1">
    <source>
        <dbReference type="ARBA" id="ARBA00004496"/>
    </source>
</evidence>
<dbReference type="GO" id="GO:0005737">
    <property type="term" value="C:cytoplasm"/>
    <property type="evidence" value="ECO:0007669"/>
    <property type="project" value="UniProtKB-SubCell"/>
</dbReference>
<dbReference type="RefSeq" id="WP_072788805.1">
    <property type="nucleotide sequence ID" value="NZ_FQUL01000006.1"/>
</dbReference>
<comment type="similarity">
    <text evidence="2">Belongs to the DivIVA family.</text>
</comment>
<evidence type="ECO:0000256" key="6">
    <source>
        <dbReference type="ARBA" id="ARBA00023054"/>
    </source>
</evidence>
<name>A0A1M4TT74_9ACTN</name>
<dbReference type="CDD" id="cd06503">
    <property type="entry name" value="ATP-synt_Fo_b"/>
    <property type="match status" value="1"/>
</dbReference>
<evidence type="ECO:0000256" key="9">
    <source>
        <dbReference type="SAM" id="Coils"/>
    </source>
</evidence>
<keyword evidence="7" id="KW-0131">Cell cycle</keyword>
<evidence type="ECO:0000313" key="10">
    <source>
        <dbReference type="EMBL" id="SHE47585.1"/>
    </source>
</evidence>
<dbReference type="AlphaFoldDB" id="A0A1M4TT74"/>
<dbReference type="Pfam" id="PF05103">
    <property type="entry name" value="DivIVA"/>
    <property type="match status" value="2"/>
</dbReference>
<evidence type="ECO:0000256" key="8">
    <source>
        <dbReference type="ARBA" id="ARBA00031737"/>
    </source>
</evidence>
<proteinExistence type="inferred from homology"/>
<dbReference type="Proteomes" id="UP000184295">
    <property type="component" value="Unassembled WGS sequence"/>
</dbReference>
<dbReference type="InterPro" id="IPR007793">
    <property type="entry name" value="DivIVA_fam"/>
</dbReference>
<reference evidence="11" key="1">
    <citation type="submission" date="2016-11" db="EMBL/GenBank/DDBJ databases">
        <authorList>
            <person name="Varghese N."/>
            <person name="Submissions S."/>
        </authorList>
    </citation>
    <scope>NUCLEOTIDE SEQUENCE [LARGE SCALE GENOMIC DNA]</scope>
    <source>
        <strain evidence="11">DSM 19514</strain>
    </source>
</reference>
<keyword evidence="6 9" id="KW-0175">Coiled coil</keyword>
<feature type="coiled-coil region" evidence="9">
    <location>
        <begin position="29"/>
        <end position="56"/>
    </location>
</feature>
<dbReference type="EMBL" id="FQUL01000006">
    <property type="protein sequence ID" value="SHE47585.1"/>
    <property type="molecule type" value="Genomic_DNA"/>
</dbReference>
<dbReference type="STRING" id="1121881.SAMN02745225_00732"/>
<evidence type="ECO:0000256" key="4">
    <source>
        <dbReference type="ARBA" id="ARBA00022490"/>
    </source>
</evidence>
<comment type="subcellular location">
    <subcellularLocation>
        <location evidence="1">Cytoplasm</location>
    </subcellularLocation>
</comment>
<dbReference type="OrthoDB" id="9815492at2"/>
<keyword evidence="5" id="KW-0132">Cell division</keyword>
<evidence type="ECO:0000256" key="2">
    <source>
        <dbReference type="ARBA" id="ARBA00009008"/>
    </source>
</evidence>
<dbReference type="NCBIfam" id="TIGR03544">
    <property type="entry name" value="DivI1A_domain"/>
    <property type="match status" value="1"/>
</dbReference>
<dbReference type="InterPro" id="IPR019933">
    <property type="entry name" value="DivIVA_domain"/>
</dbReference>
<protein>
    <recommendedName>
        <fullName evidence="3">Cell wall synthesis protein Wag31</fullName>
    </recommendedName>
    <alternativeName>
        <fullName evidence="8">Antigen 84</fullName>
    </alternativeName>
</protein>
<evidence type="ECO:0000256" key="3">
    <source>
        <dbReference type="ARBA" id="ARBA00018787"/>
    </source>
</evidence>
<accession>A0A1M4TT74</accession>
<dbReference type="PANTHER" id="PTHR35794:SF2">
    <property type="entry name" value="CELL DIVISION PROTEIN DIVIVA"/>
    <property type="match status" value="1"/>
</dbReference>